<evidence type="ECO:0000256" key="1">
    <source>
        <dbReference type="ARBA" id="ARBA00004906"/>
    </source>
</evidence>
<organism evidence="10 11">
    <name type="scientific">Collybiopsis confluens</name>
    <dbReference type="NCBI Taxonomy" id="2823264"/>
    <lineage>
        <taxon>Eukaryota</taxon>
        <taxon>Fungi</taxon>
        <taxon>Dikarya</taxon>
        <taxon>Basidiomycota</taxon>
        <taxon>Agaricomycotina</taxon>
        <taxon>Agaricomycetes</taxon>
        <taxon>Agaricomycetidae</taxon>
        <taxon>Agaricales</taxon>
        <taxon>Marasmiineae</taxon>
        <taxon>Omphalotaceae</taxon>
        <taxon>Collybiopsis</taxon>
    </lineage>
</organism>
<dbReference type="EMBL" id="JAACJN010000010">
    <property type="protein sequence ID" value="KAF5391466.1"/>
    <property type="molecule type" value="Genomic_DNA"/>
</dbReference>
<dbReference type="PANTHER" id="PTHR22770">
    <property type="entry name" value="UBIQUITIN CONJUGATING ENZYME 7 INTERACTING PROTEIN-RELATED"/>
    <property type="match status" value="1"/>
</dbReference>
<feature type="region of interest" description="Disordered" evidence="8">
    <location>
        <begin position="498"/>
        <end position="517"/>
    </location>
</feature>
<reference evidence="10 11" key="1">
    <citation type="journal article" date="2020" name="ISME J.">
        <title>Uncovering the hidden diversity of litter-decomposition mechanisms in mushroom-forming fungi.</title>
        <authorList>
            <person name="Floudas D."/>
            <person name="Bentzer J."/>
            <person name="Ahren D."/>
            <person name="Johansson T."/>
            <person name="Persson P."/>
            <person name="Tunlid A."/>
        </authorList>
    </citation>
    <scope>NUCLEOTIDE SEQUENCE [LARGE SCALE GENOMIC DNA]</scope>
    <source>
        <strain evidence="10 11">CBS 406.79</strain>
    </source>
</reference>
<dbReference type="GO" id="GO:0008270">
    <property type="term" value="F:zinc ion binding"/>
    <property type="evidence" value="ECO:0007669"/>
    <property type="project" value="UniProtKB-KW"/>
</dbReference>
<dbReference type="Proteomes" id="UP000518752">
    <property type="component" value="Unassembled WGS sequence"/>
</dbReference>
<evidence type="ECO:0000313" key="11">
    <source>
        <dbReference type="Proteomes" id="UP000518752"/>
    </source>
</evidence>
<keyword evidence="6" id="KW-0833">Ubl conjugation pathway</keyword>
<evidence type="ECO:0000313" key="10">
    <source>
        <dbReference type="EMBL" id="KAF5391466.1"/>
    </source>
</evidence>
<feature type="region of interest" description="Disordered" evidence="8">
    <location>
        <begin position="181"/>
        <end position="218"/>
    </location>
</feature>
<feature type="region of interest" description="Disordered" evidence="8">
    <location>
        <begin position="545"/>
        <end position="565"/>
    </location>
</feature>
<feature type="compositionally biased region" description="Basic and acidic residues" evidence="8">
    <location>
        <begin position="188"/>
        <end position="218"/>
    </location>
</feature>
<protein>
    <recommendedName>
        <fullName evidence="9">RING-type domain-containing protein</fullName>
    </recommendedName>
</protein>
<dbReference type="CDD" id="cd16630">
    <property type="entry name" value="RING-HC_RBR_RNF216"/>
    <property type="match status" value="1"/>
</dbReference>
<dbReference type="PANTHER" id="PTHR22770:SF47">
    <property type="entry name" value="E3 UBIQUITIN-PROTEIN LIGASE RNF216"/>
    <property type="match status" value="1"/>
</dbReference>
<comment type="pathway">
    <text evidence="1">Protein modification; protein ubiquitination.</text>
</comment>
<dbReference type="InterPro" id="IPR047544">
    <property type="entry name" value="RING-HC_RBR_RNF216"/>
</dbReference>
<keyword evidence="2" id="KW-0808">Transferase</keyword>
<dbReference type="InterPro" id="IPR051628">
    <property type="entry name" value="LUBAC_E3_Ligases"/>
</dbReference>
<dbReference type="PROSITE" id="PS51873">
    <property type="entry name" value="TRIAD"/>
    <property type="match status" value="1"/>
</dbReference>
<accession>A0A8H5HY23</accession>
<comment type="caution">
    <text evidence="10">The sequence shown here is derived from an EMBL/GenBank/DDBJ whole genome shotgun (WGS) entry which is preliminary data.</text>
</comment>
<dbReference type="Pfam" id="PF26200">
    <property type="entry name" value="Rcat_RNF216"/>
    <property type="match status" value="1"/>
</dbReference>
<evidence type="ECO:0000256" key="8">
    <source>
        <dbReference type="SAM" id="MobiDB-lite"/>
    </source>
</evidence>
<gene>
    <name evidence="10" type="ORF">D9757_002039</name>
</gene>
<evidence type="ECO:0000256" key="7">
    <source>
        <dbReference type="ARBA" id="ARBA00022833"/>
    </source>
</evidence>
<dbReference type="AlphaFoldDB" id="A0A8H5HY23"/>
<name>A0A8H5HY23_9AGAR</name>
<evidence type="ECO:0000259" key="9">
    <source>
        <dbReference type="PROSITE" id="PS51873"/>
    </source>
</evidence>
<dbReference type="Gene3D" id="3.30.40.10">
    <property type="entry name" value="Zinc/RING finger domain, C3HC4 (zinc finger)"/>
    <property type="match status" value="1"/>
</dbReference>
<dbReference type="CDD" id="cd20339">
    <property type="entry name" value="BRcat_RBR_RNF216"/>
    <property type="match status" value="1"/>
</dbReference>
<keyword evidence="5" id="KW-0863">Zinc-finger</keyword>
<keyword evidence="11" id="KW-1185">Reference proteome</keyword>
<dbReference type="GO" id="GO:0016740">
    <property type="term" value="F:transferase activity"/>
    <property type="evidence" value="ECO:0007669"/>
    <property type="project" value="UniProtKB-KW"/>
</dbReference>
<evidence type="ECO:0000256" key="2">
    <source>
        <dbReference type="ARBA" id="ARBA00022679"/>
    </source>
</evidence>
<feature type="compositionally biased region" description="Basic and acidic residues" evidence="8">
    <location>
        <begin position="545"/>
        <end position="558"/>
    </location>
</feature>
<dbReference type="InterPro" id="IPR013083">
    <property type="entry name" value="Znf_RING/FYVE/PHD"/>
</dbReference>
<dbReference type="Pfam" id="PF26191">
    <property type="entry name" value="RING-HC_RBR_RNF216"/>
    <property type="match status" value="1"/>
</dbReference>
<evidence type="ECO:0000256" key="5">
    <source>
        <dbReference type="ARBA" id="ARBA00022771"/>
    </source>
</evidence>
<dbReference type="InterPro" id="IPR047545">
    <property type="entry name" value="BRcat_RBR_RNF216"/>
</dbReference>
<evidence type="ECO:0000256" key="6">
    <source>
        <dbReference type="ARBA" id="ARBA00022786"/>
    </source>
</evidence>
<dbReference type="OrthoDB" id="10009520at2759"/>
<keyword evidence="7" id="KW-0862">Zinc</keyword>
<evidence type="ECO:0000256" key="4">
    <source>
        <dbReference type="ARBA" id="ARBA00022737"/>
    </source>
</evidence>
<evidence type="ECO:0000256" key="3">
    <source>
        <dbReference type="ARBA" id="ARBA00022723"/>
    </source>
</evidence>
<feature type="domain" description="RING-type" evidence="9">
    <location>
        <begin position="327"/>
        <end position="540"/>
    </location>
</feature>
<sequence length="644" mass="71266">MSSSPEILAARPNLSTGKAKAVPVVVELTDSEDELDLSFVKTSSRNIAKAGPSRLRSTPRPLLASASNTQNLPSYYTQKGIPDDNALLSISSNEENVPPSHPVEQVPVSEILFTGVQVEDLTPESSLSTPPTLLAQVMELVPDVQPDYATELIVQQSAARPGEVVEAVIHALFGAPYPKVDKKGKRKSVSEDEGQRKRPRVESPDYSTVDREHRGGPHYEDLSVEHLMVDFPDIPKPYIRRILSANKGFYTPTHLHLLEEKKRGPPFPYVPKKSVYKPSKGKQRALVDIELEQERAGLLNKLKDDLVKKDLKVAEKINEEEYEGCGDGIECGCCFSTYPFDKMIQCPEAHLFCTECMSSYAENLLGSHNDKIICMDQSGCKLPFPVSELRRFLSDKLLDLYERVKQRKEIEMAGLDGLEECPFCDFKCVIENPDEKLLRCGNDEACGAVTCRRCKKMDHLPKSCKEMEEDKALDGRHLIEEAMTQALMRNCPQCNKSFVKEDGQSPPGASGPSVNSNKCPLWEPVEVRHAAEVKAAAAKAMEEYKRDNPDVSETDIKVDLPPSPPRPQIAPVGGMGYGAPGMPGQNARLQHAAAQLDLFNARLGQLVPPQPNMLNRGVVNPYAAIPQPLPVIPAAPRPRRARRR</sequence>
<dbReference type="SUPFAM" id="SSF57850">
    <property type="entry name" value="RING/U-box"/>
    <property type="match status" value="1"/>
</dbReference>
<proteinExistence type="predicted"/>
<keyword evidence="4" id="KW-0677">Repeat</keyword>
<keyword evidence="3" id="KW-0479">Metal-binding</keyword>
<dbReference type="InterPro" id="IPR044066">
    <property type="entry name" value="TRIAD_supradom"/>
</dbReference>